<evidence type="ECO:0008006" key="3">
    <source>
        <dbReference type="Google" id="ProtNLM"/>
    </source>
</evidence>
<comment type="caution">
    <text evidence="1">The sequence shown here is derived from an EMBL/GenBank/DDBJ whole genome shotgun (WGS) entry which is preliminary data.</text>
</comment>
<dbReference type="EMBL" id="JADNRY010000269">
    <property type="protein sequence ID" value="KAF9059952.1"/>
    <property type="molecule type" value="Genomic_DNA"/>
</dbReference>
<protein>
    <recommendedName>
        <fullName evidence="3">DDE Tnp4 domain-containing protein</fullName>
    </recommendedName>
</protein>
<gene>
    <name evidence="1" type="ORF">BDP27DRAFT_1237722</name>
</gene>
<dbReference type="PANTHER" id="PTHR22930">
    <property type="match status" value="1"/>
</dbReference>
<accession>A0A9P5PC00</accession>
<name>A0A9P5PC00_9AGAR</name>
<evidence type="ECO:0000313" key="2">
    <source>
        <dbReference type="Proteomes" id="UP000772434"/>
    </source>
</evidence>
<dbReference type="Proteomes" id="UP000772434">
    <property type="component" value="Unassembled WGS sequence"/>
</dbReference>
<evidence type="ECO:0000313" key="1">
    <source>
        <dbReference type="EMBL" id="KAF9059952.1"/>
    </source>
</evidence>
<sequence>MCRTGLSVHHIGERFQHTGTTISNHYKMILFLLSTPQLYSAWVKPPAVNSPVSKEIRDEPKWTPFFDSVIGAIDRTHINCCPSVWDLQLARNRKGGVTQNCLAVVSMDMQFLF</sequence>
<organism evidence="1 2">
    <name type="scientific">Rhodocollybia butyracea</name>
    <dbReference type="NCBI Taxonomy" id="206335"/>
    <lineage>
        <taxon>Eukaryota</taxon>
        <taxon>Fungi</taxon>
        <taxon>Dikarya</taxon>
        <taxon>Basidiomycota</taxon>
        <taxon>Agaricomycotina</taxon>
        <taxon>Agaricomycetes</taxon>
        <taxon>Agaricomycetidae</taxon>
        <taxon>Agaricales</taxon>
        <taxon>Marasmiineae</taxon>
        <taxon>Omphalotaceae</taxon>
        <taxon>Rhodocollybia</taxon>
    </lineage>
</organism>
<proteinExistence type="predicted"/>
<keyword evidence="2" id="KW-1185">Reference proteome</keyword>
<dbReference type="OrthoDB" id="1681765at2759"/>
<reference evidence="1" key="1">
    <citation type="submission" date="2020-11" db="EMBL/GenBank/DDBJ databases">
        <authorList>
            <consortium name="DOE Joint Genome Institute"/>
            <person name="Ahrendt S."/>
            <person name="Riley R."/>
            <person name="Andreopoulos W."/>
            <person name="Labutti K."/>
            <person name="Pangilinan J."/>
            <person name="Ruiz-Duenas F.J."/>
            <person name="Barrasa J.M."/>
            <person name="Sanchez-Garcia M."/>
            <person name="Camarero S."/>
            <person name="Miyauchi S."/>
            <person name="Serrano A."/>
            <person name="Linde D."/>
            <person name="Babiker R."/>
            <person name="Drula E."/>
            <person name="Ayuso-Fernandez I."/>
            <person name="Pacheco R."/>
            <person name="Padilla G."/>
            <person name="Ferreira P."/>
            <person name="Barriuso J."/>
            <person name="Kellner H."/>
            <person name="Castanera R."/>
            <person name="Alfaro M."/>
            <person name="Ramirez L."/>
            <person name="Pisabarro A.G."/>
            <person name="Kuo A."/>
            <person name="Tritt A."/>
            <person name="Lipzen A."/>
            <person name="He G."/>
            <person name="Yan M."/>
            <person name="Ng V."/>
            <person name="Cullen D."/>
            <person name="Martin F."/>
            <person name="Rosso M.-N."/>
            <person name="Henrissat B."/>
            <person name="Hibbett D."/>
            <person name="Martinez A.T."/>
            <person name="Grigoriev I.V."/>
        </authorList>
    </citation>
    <scope>NUCLEOTIDE SEQUENCE</scope>
    <source>
        <strain evidence="1">AH 40177</strain>
    </source>
</reference>
<dbReference type="AlphaFoldDB" id="A0A9P5PC00"/>
<dbReference type="InterPro" id="IPR045249">
    <property type="entry name" value="HARBI1-like"/>
</dbReference>
<dbReference type="PANTHER" id="PTHR22930:SF221">
    <property type="entry name" value="NUCLEASE HARBI1"/>
    <property type="match status" value="1"/>
</dbReference>